<sequence length="43" mass="4584">MIDFFGPGYDAAEAMGILSRLKELAYPVSEIASIGHTGRTRAA</sequence>
<protein>
    <submittedName>
        <fullName evidence="1">FAD-dependent oxidoreductase</fullName>
    </submittedName>
</protein>
<organism evidence="1 2">
    <name type="scientific">Streptomyces noursei</name>
    <name type="common">Streptomyces albulus</name>
    <dbReference type="NCBI Taxonomy" id="1971"/>
    <lineage>
        <taxon>Bacteria</taxon>
        <taxon>Bacillati</taxon>
        <taxon>Actinomycetota</taxon>
        <taxon>Actinomycetes</taxon>
        <taxon>Kitasatosporales</taxon>
        <taxon>Streptomycetaceae</taxon>
        <taxon>Streptomyces</taxon>
    </lineage>
</organism>
<reference evidence="1 2" key="1">
    <citation type="journal article" date="2019" name="Microbiol. Resour. Announc.">
        <title>Draft Genome Sequence of the Most Traditional epsilon-Poly-l-Lysine Producer, Streptomyces albulus NBRC14147.</title>
        <authorList>
            <person name="Yamanaka K."/>
            <person name="Hamano Y."/>
        </authorList>
    </citation>
    <scope>NUCLEOTIDE SEQUENCE [LARGE SCALE GENOMIC DNA]</scope>
    <source>
        <strain evidence="1 2">NBRC 14147</strain>
    </source>
</reference>
<proteinExistence type="predicted"/>
<dbReference type="Proteomes" id="UP000288351">
    <property type="component" value="Unassembled WGS sequence"/>
</dbReference>
<name>A0A059WIQ3_STRNR</name>
<evidence type="ECO:0000313" key="2">
    <source>
        <dbReference type="Proteomes" id="UP000288351"/>
    </source>
</evidence>
<dbReference type="AlphaFoldDB" id="A0A059WIQ3"/>
<dbReference type="EMBL" id="BHXC01000007">
    <property type="protein sequence ID" value="GCB95400.1"/>
    <property type="molecule type" value="Genomic_DNA"/>
</dbReference>
<accession>A0A059WIQ3</accession>
<gene>
    <name evidence="1" type="ORF">SALB_08204</name>
</gene>
<dbReference type="eggNOG" id="COG0654">
    <property type="taxonomic scope" value="Bacteria"/>
</dbReference>
<evidence type="ECO:0000313" key="1">
    <source>
        <dbReference type="EMBL" id="GCB95400.1"/>
    </source>
</evidence>
<dbReference type="STRING" id="68570.DC74_7238"/>
<comment type="caution">
    <text evidence="1">The sequence shown here is derived from an EMBL/GenBank/DDBJ whole genome shotgun (WGS) entry which is preliminary data.</text>
</comment>
<dbReference type="RefSeq" id="WP_260222723.1">
    <property type="nucleotide sequence ID" value="NZ_BHXC01000007.1"/>
</dbReference>